<organism evidence="1 2">
    <name type="scientific">Deinococcus multiflagellatus</name>
    <dbReference type="NCBI Taxonomy" id="1656887"/>
    <lineage>
        <taxon>Bacteria</taxon>
        <taxon>Thermotogati</taxon>
        <taxon>Deinococcota</taxon>
        <taxon>Deinococci</taxon>
        <taxon>Deinococcales</taxon>
        <taxon>Deinococcaceae</taxon>
        <taxon>Deinococcus</taxon>
    </lineage>
</organism>
<sequence length="243" mass="27584">MPFPTHPALAARDGGLNVVRFWSPIWYSSAHPDPNTQRWTETVVAALSDALASHLLVLLPHHLSGLIELYDDQLQEYLHEVDPDPQMPRERLYEVAARHDYAGPDPGVLRRLQTDVSRRAQAPLAQGHPELRALLGEVRALEHYVQPTRPRVPLPYRLSWDRWVDPWAILDPAVTEEDRQTYYMAINDVYAGHMQAGEEDDPLARFGIHRADRIAARLWAARHDRVVGRAETILQALQGLAAC</sequence>
<name>A0ABW1ZSW7_9DEIO</name>
<evidence type="ECO:0000313" key="2">
    <source>
        <dbReference type="Proteomes" id="UP001596317"/>
    </source>
</evidence>
<gene>
    <name evidence="1" type="ORF">ACFP90_27905</name>
</gene>
<dbReference type="EMBL" id="JBHSWB010000004">
    <property type="protein sequence ID" value="MFC6663821.1"/>
    <property type="molecule type" value="Genomic_DNA"/>
</dbReference>
<protein>
    <submittedName>
        <fullName evidence="1">Uncharacterized protein</fullName>
    </submittedName>
</protein>
<comment type="caution">
    <text evidence="1">The sequence shown here is derived from an EMBL/GenBank/DDBJ whole genome shotgun (WGS) entry which is preliminary data.</text>
</comment>
<proteinExistence type="predicted"/>
<accession>A0ABW1ZSW7</accession>
<dbReference type="Proteomes" id="UP001596317">
    <property type="component" value="Unassembled WGS sequence"/>
</dbReference>
<keyword evidence="2" id="KW-1185">Reference proteome</keyword>
<dbReference type="RefSeq" id="WP_224609903.1">
    <property type="nucleotide sequence ID" value="NZ_JAIQXV010000012.1"/>
</dbReference>
<reference evidence="2" key="1">
    <citation type="journal article" date="2019" name="Int. J. Syst. Evol. Microbiol.">
        <title>The Global Catalogue of Microorganisms (GCM) 10K type strain sequencing project: providing services to taxonomists for standard genome sequencing and annotation.</title>
        <authorList>
            <consortium name="The Broad Institute Genomics Platform"/>
            <consortium name="The Broad Institute Genome Sequencing Center for Infectious Disease"/>
            <person name="Wu L."/>
            <person name="Ma J."/>
        </authorList>
    </citation>
    <scope>NUCLEOTIDE SEQUENCE [LARGE SCALE GENOMIC DNA]</scope>
    <source>
        <strain evidence="2">CCUG 63830</strain>
    </source>
</reference>
<evidence type="ECO:0000313" key="1">
    <source>
        <dbReference type="EMBL" id="MFC6663821.1"/>
    </source>
</evidence>